<keyword evidence="3" id="KW-1185">Reference proteome</keyword>
<evidence type="ECO:0000256" key="1">
    <source>
        <dbReference type="SAM" id="SignalP"/>
    </source>
</evidence>
<evidence type="ECO:0000313" key="3">
    <source>
        <dbReference type="Proteomes" id="UP000239068"/>
    </source>
</evidence>
<dbReference type="OrthoDB" id="1236981at2"/>
<dbReference type="InterPro" id="IPR038081">
    <property type="entry name" value="CalX-like_sf"/>
</dbReference>
<reference evidence="2 3" key="1">
    <citation type="submission" date="2016-12" db="EMBL/GenBank/DDBJ databases">
        <title>Trade-off between light-utilization and light-protection in marine flavobacteria.</title>
        <authorList>
            <person name="Kumagai Y."/>
            <person name="Yoshizawa S."/>
            <person name="Kogure K."/>
            <person name="Iwasaki W."/>
        </authorList>
    </citation>
    <scope>NUCLEOTIDE SEQUENCE [LARGE SCALE GENOMIC DNA]</scope>
    <source>
        <strain evidence="2 3">ATCC 43844</strain>
    </source>
</reference>
<gene>
    <name evidence="2" type="ORF">BTO16_02535</name>
</gene>
<dbReference type="Gene3D" id="2.60.40.1200">
    <property type="match status" value="1"/>
</dbReference>
<dbReference type="EMBL" id="MSCM01000001">
    <property type="protein sequence ID" value="PQJ81515.1"/>
    <property type="molecule type" value="Genomic_DNA"/>
</dbReference>
<feature type="signal peptide" evidence="1">
    <location>
        <begin position="1"/>
        <end position="21"/>
    </location>
</feature>
<dbReference type="RefSeq" id="WP_105020089.1">
    <property type="nucleotide sequence ID" value="NZ_MSCM01000001.1"/>
</dbReference>
<evidence type="ECO:0000313" key="2">
    <source>
        <dbReference type="EMBL" id="PQJ81515.1"/>
    </source>
</evidence>
<evidence type="ECO:0008006" key="4">
    <source>
        <dbReference type="Google" id="ProtNLM"/>
    </source>
</evidence>
<organism evidence="2 3">
    <name type="scientific">Polaribacter glomeratus</name>
    <dbReference type="NCBI Taxonomy" id="102"/>
    <lineage>
        <taxon>Bacteria</taxon>
        <taxon>Pseudomonadati</taxon>
        <taxon>Bacteroidota</taxon>
        <taxon>Flavobacteriia</taxon>
        <taxon>Flavobacteriales</taxon>
        <taxon>Flavobacteriaceae</taxon>
    </lineage>
</organism>
<proteinExistence type="predicted"/>
<dbReference type="Pfam" id="PF13585">
    <property type="entry name" value="CHU_C"/>
    <property type="match status" value="1"/>
</dbReference>
<feature type="chain" id="PRO_5015609840" description="DUF11 domain-containing protein" evidence="1">
    <location>
        <begin position="22"/>
        <end position="1360"/>
    </location>
</feature>
<keyword evidence="1" id="KW-0732">Signal</keyword>
<protein>
    <recommendedName>
        <fullName evidence="4">DUF11 domain-containing protein</fullName>
    </recommendedName>
</protein>
<dbReference type="SUPFAM" id="SSF141072">
    <property type="entry name" value="CalX-like"/>
    <property type="match status" value="3"/>
</dbReference>
<accession>A0A2S7WV93</accession>
<dbReference type="Gene3D" id="2.60.40.2030">
    <property type="match status" value="2"/>
</dbReference>
<dbReference type="InterPro" id="IPR026341">
    <property type="entry name" value="T9SS_type_B"/>
</dbReference>
<name>A0A2S7WV93_9FLAO</name>
<dbReference type="NCBIfam" id="TIGR04131">
    <property type="entry name" value="Bac_Flav_CTERM"/>
    <property type="match status" value="1"/>
</dbReference>
<dbReference type="Gene3D" id="2.60.40.4070">
    <property type="match status" value="1"/>
</dbReference>
<sequence length="1360" mass="148348">MKKRHFIVLFFFLTFLQFLTAQVPPFAQVDYDTAEVNTTLNVAAPGVLVNDSDADPDDILTVSAFNVNGISYVASQLAVLAEGSITINTDGSYTFIPFLNYTGNVPTIIYTVSDGTFTTTANLLLTVEHIDNLLDISPFSSCNQGFTANGEYKLRYTVVLKNKSTARDYHPSSLIKNIDLTSNLQSTFGNGCVVGVDGVEIYNNNFTPDYINDTGYPREFTGAATNSNFLNVTSNSIFNADAIANLTLYPRQNIVVVFCVTVNPFCNGRPNPTPSGAGIDFDSTINVTSDRGNDSDGFTLTDFHTTEAVIAAGLHVPKFNDLLDPPGTINSDGTYDYINTVIITNEGTSTANNVNYNMGLGSFLDNGITFQELKVNQVSGPNVLVNTAFNGDTSSTLLMPNTSLAPGQTIILEVFYLIEPYSSTNYSYFYQNDKSQTQGGLDGFDETTTSNKRLNSFVVWSDNLGNHLDRYYKSNSPTEIVSSSLQCDCTRASMRFLFTSSSSTNKIISEVKKAPNTILEQEEVTFQITIKNTSESVQLENLQLKDDLTNICGGNIISVTKPFIQKSSATTNPILNVDFDGSSDSSFFDGTSGLLKVNETITIQFSVVYSESCIGINTAFFTSTVPLGDPTESFGSVIVNASTDTDNDGIINSIDIDDDNDTILDTLEYNGLNPLDDDDADFIPNYRDTDFGADANGDGIVDIFDFDSDGVPNHFDLDSDNDGILDIVEAGNAIKDTNNNGATNNAVGANGLDNALENNDSPNASINYTIPNTDANGNPNYLDIDADGDGIVDNIEAQLTENYKPLSGTVSSTGIDTAYPNGINPTDTDNDTIFDYIDLNSDNDIRDDRIEGWDTNSDGIAETIAFNLDADNDGLDDAFDRNRNLVNPTNGQVPTDFPNIDNIDNPERDWREILAIIVVIDNVIATEGEDFVFTLKLVTKNDNSILIESASPIDINLSTINGTDTTNVYDVATSPFDYSGFTNTTFTIPPFTNTIQFTVNSLEDIIYELDELFTLNGAITSNNTINNSIRGIGTILDNDAKPSVTMNNSREEEGIDLEHTIKISNPSSTPIIIEINTSDNLAISPDDYTSILESLTINGTVNPNNANTQISFSIATKTDNLNELEEENLNVIGVVTTNNIGAQDLNKTGVILDIDPNPLVDIQDITVVEGGVLVFTIRLLNADLQPMQNYRPINFILETLDDTANANEDYKPIAIFTNIPAFTSSIIQAVETLEDALNEDTETLILQATTNLSNVSNTFIPAGIGFIKDNDYPNLFSPNSDGKSDLFKISGIEEYANFKLNIVDRWGNEVYNYTNNGRVNPIWWDGTRNGNPVPAGVYFYTLDFNDGTTKPIRNFIELIR</sequence>
<comment type="caution">
    <text evidence="2">The sequence shown here is derived from an EMBL/GenBank/DDBJ whole genome shotgun (WGS) entry which is preliminary data.</text>
</comment>
<dbReference type="Proteomes" id="UP000239068">
    <property type="component" value="Unassembled WGS sequence"/>
</dbReference>